<dbReference type="SUPFAM" id="SSF55785">
    <property type="entry name" value="PYP-like sensor domain (PAS domain)"/>
    <property type="match status" value="1"/>
</dbReference>
<dbReference type="Gene3D" id="1.10.10.10">
    <property type="entry name" value="Winged helix-like DNA-binding domain superfamily/Winged helix DNA-binding domain"/>
    <property type="match status" value="1"/>
</dbReference>
<name>A0ABW8VZR7_9PSED</name>
<keyword evidence="6" id="KW-1185">Reference proteome</keyword>
<dbReference type="PROSITE" id="PS50043">
    <property type="entry name" value="HTH_LUXR_2"/>
    <property type="match status" value="1"/>
</dbReference>
<dbReference type="PANTHER" id="PTHR44688:SF16">
    <property type="entry name" value="DNA-BINDING TRANSCRIPTIONAL ACTIVATOR DEVR_DOSR"/>
    <property type="match status" value="1"/>
</dbReference>
<evidence type="ECO:0000256" key="2">
    <source>
        <dbReference type="ARBA" id="ARBA00023125"/>
    </source>
</evidence>
<evidence type="ECO:0000256" key="3">
    <source>
        <dbReference type="ARBA" id="ARBA00023163"/>
    </source>
</evidence>
<dbReference type="EMBL" id="JBJNUY010000002">
    <property type="protein sequence ID" value="MFL8998538.1"/>
    <property type="molecule type" value="Genomic_DNA"/>
</dbReference>
<protein>
    <submittedName>
        <fullName evidence="5">Helix-turn-helix transcriptional regulator</fullName>
    </submittedName>
</protein>
<dbReference type="SMART" id="SM00421">
    <property type="entry name" value="HTH_LUXR"/>
    <property type="match status" value="1"/>
</dbReference>
<dbReference type="Proteomes" id="UP001628646">
    <property type="component" value="Unassembled WGS sequence"/>
</dbReference>
<evidence type="ECO:0000313" key="6">
    <source>
        <dbReference type="Proteomes" id="UP001628646"/>
    </source>
</evidence>
<keyword evidence="1" id="KW-0805">Transcription regulation</keyword>
<gene>
    <name evidence="5" type="ORF">ACJ8NA_07705</name>
</gene>
<dbReference type="InterPro" id="IPR000014">
    <property type="entry name" value="PAS"/>
</dbReference>
<dbReference type="CDD" id="cd06170">
    <property type="entry name" value="LuxR_C_like"/>
    <property type="match status" value="1"/>
</dbReference>
<dbReference type="InterPro" id="IPR035965">
    <property type="entry name" value="PAS-like_dom_sf"/>
</dbReference>
<dbReference type="CDD" id="cd00130">
    <property type="entry name" value="PAS"/>
    <property type="match status" value="1"/>
</dbReference>
<dbReference type="RefSeq" id="WP_102675206.1">
    <property type="nucleotide sequence ID" value="NZ_JBJNUX010000013.1"/>
</dbReference>
<dbReference type="InterPro" id="IPR016032">
    <property type="entry name" value="Sig_transdc_resp-reg_C-effctor"/>
</dbReference>
<evidence type="ECO:0000313" key="5">
    <source>
        <dbReference type="EMBL" id="MFL8998538.1"/>
    </source>
</evidence>
<dbReference type="PANTHER" id="PTHR44688">
    <property type="entry name" value="DNA-BINDING TRANSCRIPTIONAL ACTIVATOR DEVR_DOSR"/>
    <property type="match status" value="1"/>
</dbReference>
<accession>A0ABW8VZR7</accession>
<sequence>MPRLDEQKAYDELVVLCYECVLDNSAWRPLLERLVAASGRQQGLLLFTDYRKSGTHASTTLNLCDPAAIDVYNRHYCNLDPGLVLIRSHKVGDWYNDLMDFGPERIRRDPYYQEFYIPFGLHNLSCVKLEEQADAGIYLTVLNEVGAPLPTAQQQALLLRVSPHLLKAAKLSNKVNRLELELATRDLLLDHHRAPLWLLDGDGHVLYCNQMAARHMGQSTFPLYEHFNRLHSKSQDTHLLALIRRAAGKDGRRRAGWLCLNPTQPQELLVTPVPAEVAFNRHFQIPLVLLALLENQPQSQLLSELFQLTPAEQRLAELLAQGLTPENCAARLSVSINTVRTQLRALFRKTDTSRQADLVSLIGRLHV</sequence>
<comment type="caution">
    <text evidence="5">The sequence shown here is derived from an EMBL/GenBank/DDBJ whole genome shotgun (WGS) entry which is preliminary data.</text>
</comment>
<dbReference type="PRINTS" id="PR00038">
    <property type="entry name" value="HTHLUXR"/>
</dbReference>
<keyword evidence="3" id="KW-0804">Transcription</keyword>
<proteinExistence type="predicted"/>
<dbReference type="SUPFAM" id="SSF46894">
    <property type="entry name" value="C-terminal effector domain of the bipartite response regulators"/>
    <property type="match status" value="1"/>
</dbReference>
<evidence type="ECO:0000256" key="1">
    <source>
        <dbReference type="ARBA" id="ARBA00023015"/>
    </source>
</evidence>
<reference evidence="5 6" key="1">
    <citation type="submission" date="2024-12" db="EMBL/GenBank/DDBJ databases">
        <title>Pseudomonas species isolated from Lotus nodules promote plant growth.</title>
        <authorList>
            <person name="Yu Y.-H."/>
            <person name="Kurtenbach J."/>
            <person name="Crosbie D."/>
            <person name="Brachmann A."/>
            <person name="Marin M."/>
        </authorList>
    </citation>
    <scope>NUCLEOTIDE SEQUENCE [LARGE SCALE GENOMIC DNA]</scope>
    <source>
        <strain evidence="5 6">PLb11B</strain>
    </source>
</reference>
<organism evidence="5 6">
    <name type="scientific">Pseudomonas azerbaijanorientalis</name>
    <dbReference type="NCBI Taxonomy" id="2842350"/>
    <lineage>
        <taxon>Bacteria</taxon>
        <taxon>Pseudomonadati</taxon>
        <taxon>Pseudomonadota</taxon>
        <taxon>Gammaproteobacteria</taxon>
        <taxon>Pseudomonadales</taxon>
        <taxon>Pseudomonadaceae</taxon>
        <taxon>Pseudomonas</taxon>
    </lineage>
</organism>
<dbReference type="InterPro" id="IPR000792">
    <property type="entry name" value="Tscrpt_reg_LuxR_C"/>
</dbReference>
<evidence type="ECO:0000259" key="4">
    <source>
        <dbReference type="PROSITE" id="PS50043"/>
    </source>
</evidence>
<feature type="domain" description="HTH luxR-type" evidence="4">
    <location>
        <begin position="301"/>
        <end position="366"/>
    </location>
</feature>
<dbReference type="InterPro" id="IPR036388">
    <property type="entry name" value="WH-like_DNA-bd_sf"/>
</dbReference>
<keyword evidence="2" id="KW-0238">DNA-binding</keyword>